<keyword evidence="2" id="KW-1185">Reference proteome</keyword>
<reference evidence="1 2" key="1">
    <citation type="submission" date="2016-03" db="EMBL/GenBank/DDBJ databases">
        <title>Comparative genomics of the ectomycorrhizal sister species Rhizopogon vinicolor and Rhizopogon vesiculosus (Basidiomycota: Boletales) reveals a divergence of the mating type B locus.</title>
        <authorList>
            <person name="Mujic A.B."/>
            <person name="Kuo A."/>
            <person name="Tritt A."/>
            <person name="Lipzen A."/>
            <person name="Chen C."/>
            <person name="Johnson J."/>
            <person name="Sharma A."/>
            <person name="Barry K."/>
            <person name="Grigoriev I.V."/>
            <person name="Spatafora J.W."/>
        </authorList>
    </citation>
    <scope>NUCLEOTIDE SEQUENCE [LARGE SCALE GENOMIC DNA]</scope>
    <source>
        <strain evidence="1 2">AM-OR11-056</strain>
    </source>
</reference>
<organism evidence="1 2">
    <name type="scientific">Rhizopogon vesiculosus</name>
    <dbReference type="NCBI Taxonomy" id="180088"/>
    <lineage>
        <taxon>Eukaryota</taxon>
        <taxon>Fungi</taxon>
        <taxon>Dikarya</taxon>
        <taxon>Basidiomycota</taxon>
        <taxon>Agaricomycotina</taxon>
        <taxon>Agaricomycetes</taxon>
        <taxon>Agaricomycetidae</taxon>
        <taxon>Boletales</taxon>
        <taxon>Suillineae</taxon>
        <taxon>Rhizopogonaceae</taxon>
        <taxon>Rhizopogon</taxon>
    </lineage>
</organism>
<dbReference type="OrthoDB" id="10548768at2759"/>
<accession>A0A1J8QHR9</accession>
<evidence type="ECO:0000313" key="2">
    <source>
        <dbReference type="Proteomes" id="UP000183567"/>
    </source>
</evidence>
<dbReference type="AlphaFoldDB" id="A0A1J8QHR9"/>
<dbReference type="Proteomes" id="UP000183567">
    <property type="component" value="Unassembled WGS sequence"/>
</dbReference>
<name>A0A1J8QHR9_9AGAM</name>
<dbReference type="EMBL" id="LVVM01005124">
    <property type="protein sequence ID" value="OJA11284.1"/>
    <property type="molecule type" value="Genomic_DNA"/>
</dbReference>
<protein>
    <submittedName>
        <fullName evidence="1">Uncharacterized protein</fullName>
    </submittedName>
</protein>
<comment type="caution">
    <text evidence="1">The sequence shown here is derived from an EMBL/GenBank/DDBJ whole genome shotgun (WGS) entry which is preliminary data.</text>
</comment>
<evidence type="ECO:0000313" key="1">
    <source>
        <dbReference type="EMBL" id="OJA11284.1"/>
    </source>
</evidence>
<sequence>MVSRSSCLDESLVKEYFPPTSKIYHDVLEVKFIKIKIAKDAEDVRHPDERHLMCWRRFRLSHLLLPRRATFLCLRQGCKNRIQISGILLPTSVPPWTTLTTRLYRAIPLRSTAKHEDNKQSPAGVGIADIVSTFEFPASHTSTYTQVALHFTRQLVQDPIALTPYALESNSNTSQCPREIGIWRPPNTFAPRIDAFRAAKPDRWDISSRMPA</sequence>
<gene>
    <name evidence="1" type="ORF">AZE42_05690</name>
</gene>
<proteinExistence type="predicted"/>